<protein>
    <recommendedName>
        <fullName evidence="2">Myb-like domain-containing protein</fullName>
    </recommendedName>
</protein>
<feature type="region of interest" description="Disordered" evidence="1">
    <location>
        <begin position="295"/>
        <end position="343"/>
    </location>
</feature>
<feature type="domain" description="Myb-like" evidence="2">
    <location>
        <begin position="104"/>
        <end position="148"/>
    </location>
</feature>
<dbReference type="SUPFAM" id="SSF46689">
    <property type="entry name" value="Homeodomain-like"/>
    <property type="match status" value="1"/>
</dbReference>
<organism evidence="3 4">
    <name type="scientific">Parathielavia hyrcaniae</name>
    <dbReference type="NCBI Taxonomy" id="113614"/>
    <lineage>
        <taxon>Eukaryota</taxon>
        <taxon>Fungi</taxon>
        <taxon>Dikarya</taxon>
        <taxon>Ascomycota</taxon>
        <taxon>Pezizomycotina</taxon>
        <taxon>Sordariomycetes</taxon>
        <taxon>Sordariomycetidae</taxon>
        <taxon>Sordariales</taxon>
        <taxon>Chaetomiaceae</taxon>
        <taxon>Parathielavia</taxon>
    </lineage>
</organism>
<feature type="region of interest" description="Disordered" evidence="1">
    <location>
        <begin position="1"/>
        <end position="66"/>
    </location>
</feature>
<dbReference type="PROSITE" id="PS50090">
    <property type="entry name" value="MYB_LIKE"/>
    <property type="match status" value="1"/>
</dbReference>
<dbReference type="AlphaFoldDB" id="A0AAN6PW02"/>
<comment type="caution">
    <text evidence="3">The sequence shown here is derived from an EMBL/GenBank/DDBJ whole genome shotgun (WGS) entry which is preliminary data.</text>
</comment>
<dbReference type="CDD" id="cd00167">
    <property type="entry name" value="SANT"/>
    <property type="match status" value="1"/>
</dbReference>
<evidence type="ECO:0000313" key="3">
    <source>
        <dbReference type="EMBL" id="KAK4098994.1"/>
    </source>
</evidence>
<accession>A0AAN6PW02</accession>
<gene>
    <name evidence="3" type="ORF">N658DRAFT_498812</name>
</gene>
<dbReference type="InterPro" id="IPR009057">
    <property type="entry name" value="Homeodomain-like_sf"/>
</dbReference>
<proteinExistence type="predicted"/>
<reference evidence="3" key="2">
    <citation type="submission" date="2023-05" db="EMBL/GenBank/DDBJ databases">
        <authorList>
            <consortium name="Lawrence Berkeley National Laboratory"/>
            <person name="Steindorff A."/>
            <person name="Hensen N."/>
            <person name="Bonometti L."/>
            <person name="Westerberg I."/>
            <person name="Brannstrom I.O."/>
            <person name="Guillou S."/>
            <person name="Cros-Aarteil S."/>
            <person name="Calhoun S."/>
            <person name="Haridas S."/>
            <person name="Kuo A."/>
            <person name="Mondo S."/>
            <person name="Pangilinan J."/>
            <person name="Riley R."/>
            <person name="Labutti K."/>
            <person name="Andreopoulos B."/>
            <person name="Lipzen A."/>
            <person name="Chen C."/>
            <person name="Yanf M."/>
            <person name="Daum C."/>
            <person name="Ng V."/>
            <person name="Clum A."/>
            <person name="Ohm R."/>
            <person name="Martin F."/>
            <person name="Silar P."/>
            <person name="Natvig D."/>
            <person name="Lalanne C."/>
            <person name="Gautier V."/>
            <person name="Ament-Velasquez S.L."/>
            <person name="Kruys A."/>
            <person name="Hutchinson M.I."/>
            <person name="Powell A.J."/>
            <person name="Barry K."/>
            <person name="Miller A.N."/>
            <person name="Grigoriev I.V."/>
            <person name="Debuchy R."/>
            <person name="Gladieux P."/>
            <person name="Thoren M.H."/>
            <person name="Johannesson H."/>
        </authorList>
    </citation>
    <scope>NUCLEOTIDE SEQUENCE</scope>
    <source>
        <strain evidence="3">CBS 757.83</strain>
    </source>
</reference>
<evidence type="ECO:0000259" key="2">
    <source>
        <dbReference type="PROSITE" id="PS50090"/>
    </source>
</evidence>
<evidence type="ECO:0000313" key="4">
    <source>
        <dbReference type="Proteomes" id="UP001305647"/>
    </source>
</evidence>
<dbReference type="Gene3D" id="1.10.10.60">
    <property type="entry name" value="Homeodomain-like"/>
    <property type="match status" value="1"/>
</dbReference>
<sequence>MEEGPARQQQSNVEARRREYRPIAAQPPTTVPRPDAFRYPPSPGAPLAPNNPGMAPDGPRSDNTRIEDTPTEAEHLASEFPMSDAMGDETAALAEYPYSIYNHGTWAAEDDRTLIEARKGGQNWAELQRTHFPTKTANACRKRYERLVERQGIHDYSGRRLEMVASEYMNMRKDMWSPLAARLGMKWDVVEALCMGAGSLRAIQSNARSYTNRARRDHRISQKTRGAQAGLASGALPVGTEFGTAFTGRGYEERGHADPRGIATGERSNTSLMPPPPFIQAAHHAHGTRLPPIIPTPQAPFHGHVDGAPWSAAGPLRPGAAAEAPVSISGPPDWPGTSFRGPE</sequence>
<dbReference type="EMBL" id="MU863653">
    <property type="protein sequence ID" value="KAK4098994.1"/>
    <property type="molecule type" value="Genomic_DNA"/>
</dbReference>
<evidence type="ECO:0000256" key="1">
    <source>
        <dbReference type="SAM" id="MobiDB-lite"/>
    </source>
</evidence>
<dbReference type="Proteomes" id="UP001305647">
    <property type="component" value="Unassembled WGS sequence"/>
</dbReference>
<feature type="region of interest" description="Disordered" evidence="1">
    <location>
        <begin position="209"/>
        <end position="230"/>
    </location>
</feature>
<dbReference type="InterPro" id="IPR001005">
    <property type="entry name" value="SANT/Myb"/>
</dbReference>
<reference evidence="3" key="1">
    <citation type="journal article" date="2023" name="Mol. Phylogenet. Evol.">
        <title>Genome-scale phylogeny and comparative genomics of the fungal order Sordariales.</title>
        <authorList>
            <person name="Hensen N."/>
            <person name="Bonometti L."/>
            <person name="Westerberg I."/>
            <person name="Brannstrom I.O."/>
            <person name="Guillou S."/>
            <person name="Cros-Aarteil S."/>
            <person name="Calhoun S."/>
            <person name="Haridas S."/>
            <person name="Kuo A."/>
            <person name="Mondo S."/>
            <person name="Pangilinan J."/>
            <person name="Riley R."/>
            <person name="LaButti K."/>
            <person name="Andreopoulos B."/>
            <person name="Lipzen A."/>
            <person name="Chen C."/>
            <person name="Yan M."/>
            <person name="Daum C."/>
            <person name="Ng V."/>
            <person name="Clum A."/>
            <person name="Steindorff A."/>
            <person name="Ohm R.A."/>
            <person name="Martin F."/>
            <person name="Silar P."/>
            <person name="Natvig D.O."/>
            <person name="Lalanne C."/>
            <person name="Gautier V."/>
            <person name="Ament-Velasquez S.L."/>
            <person name="Kruys A."/>
            <person name="Hutchinson M.I."/>
            <person name="Powell A.J."/>
            <person name="Barry K."/>
            <person name="Miller A.N."/>
            <person name="Grigoriev I.V."/>
            <person name="Debuchy R."/>
            <person name="Gladieux P."/>
            <person name="Hiltunen Thoren M."/>
            <person name="Johannesson H."/>
        </authorList>
    </citation>
    <scope>NUCLEOTIDE SEQUENCE</scope>
    <source>
        <strain evidence="3">CBS 757.83</strain>
    </source>
</reference>
<keyword evidence="4" id="KW-1185">Reference proteome</keyword>
<name>A0AAN6PW02_9PEZI</name>
<feature type="compositionally biased region" description="Basic residues" evidence="1">
    <location>
        <begin position="213"/>
        <end position="222"/>
    </location>
</feature>